<gene>
    <name evidence="1" type="ORF">L3X38_018503</name>
</gene>
<dbReference type="Proteomes" id="UP001054821">
    <property type="component" value="Chromosome 3"/>
</dbReference>
<evidence type="ECO:0000313" key="2">
    <source>
        <dbReference type="Proteomes" id="UP001054821"/>
    </source>
</evidence>
<organism evidence="1 2">
    <name type="scientific">Prunus dulcis</name>
    <name type="common">Almond</name>
    <name type="synonym">Amygdalus dulcis</name>
    <dbReference type="NCBI Taxonomy" id="3755"/>
    <lineage>
        <taxon>Eukaryota</taxon>
        <taxon>Viridiplantae</taxon>
        <taxon>Streptophyta</taxon>
        <taxon>Embryophyta</taxon>
        <taxon>Tracheophyta</taxon>
        <taxon>Spermatophyta</taxon>
        <taxon>Magnoliopsida</taxon>
        <taxon>eudicotyledons</taxon>
        <taxon>Gunneridae</taxon>
        <taxon>Pentapetalae</taxon>
        <taxon>rosids</taxon>
        <taxon>fabids</taxon>
        <taxon>Rosales</taxon>
        <taxon>Rosaceae</taxon>
        <taxon>Amygdaloideae</taxon>
        <taxon>Amygdaleae</taxon>
        <taxon>Prunus</taxon>
    </lineage>
</organism>
<accession>A0AAD4ZB24</accession>
<name>A0AAD4ZB24_PRUDU</name>
<keyword evidence="2" id="KW-1185">Reference proteome</keyword>
<comment type="caution">
    <text evidence="1">The sequence shown here is derived from an EMBL/GenBank/DDBJ whole genome shotgun (WGS) entry which is preliminary data.</text>
</comment>
<reference evidence="1 2" key="1">
    <citation type="journal article" date="2022" name="G3 (Bethesda)">
        <title>Whole-genome sequence and methylome profiling of the almond [Prunus dulcis (Mill.) D.A. Webb] cultivar 'Nonpareil'.</title>
        <authorList>
            <person name="D'Amico-Willman K.M."/>
            <person name="Ouma W.Z."/>
            <person name="Meulia T."/>
            <person name="Sideli G.M."/>
            <person name="Gradziel T.M."/>
            <person name="Fresnedo-Ramirez J."/>
        </authorList>
    </citation>
    <scope>NUCLEOTIDE SEQUENCE [LARGE SCALE GENOMIC DNA]</scope>
    <source>
        <strain evidence="1">Clone GOH B32 T37-40</strain>
    </source>
</reference>
<dbReference type="Gene3D" id="2.40.70.10">
    <property type="entry name" value="Acid Proteases"/>
    <property type="match status" value="1"/>
</dbReference>
<sequence>MKTVNSIPKPISGVTRGVELQIATWKGVVDFSMISVDDYDVVLGMEFMDKVKAFLIPFYNTTCIAQGGAMSCMVPVVRQQGKSSHATFQVLEEW</sequence>
<evidence type="ECO:0000313" key="1">
    <source>
        <dbReference type="EMBL" id="KAI5339231.1"/>
    </source>
</evidence>
<dbReference type="InterPro" id="IPR021109">
    <property type="entry name" value="Peptidase_aspartic_dom_sf"/>
</dbReference>
<proteinExistence type="predicted"/>
<dbReference type="EMBL" id="JAJFAZ020000003">
    <property type="protein sequence ID" value="KAI5339231.1"/>
    <property type="molecule type" value="Genomic_DNA"/>
</dbReference>
<dbReference type="AlphaFoldDB" id="A0AAD4ZB24"/>
<protein>
    <submittedName>
        <fullName evidence="1">Uncharacterized protein</fullName>
    </submittedName>
</protein>